<proteinExistence type="predicted"/>
<evidence type="ECO:0008006" key="2">
    <source>
        <dbReference type="Google" id="ProtNLM"/>
    </source>
</evidence>
<feature type="non-terminal residue" evidence="1">
    <location>
        <position position="41"/>
    </location>
</feature>
<reference evidence="1" key="1">
    <citation type="journal article" date="2014" name="Front. Microbiol.">
        <title>High frequency of phylogenetically diverse reductive dehalogenase-homologous genes in deep subseafloor sedimentary metagenomes.</title>
        <authorList>
            <person name="Kawai M."/>
            <person name="Futagami T."/>
            <person name="Toyoda A."/>
            <person name="Takaki Y."/>
            <person name="Nishi S."/>
            <person name="Hori S."/>
            <person name="Arai W."/>
            <person name="Tsubouchi T."/>
            <person name="Morono Y."/>
            <person name="Uchiyama I."/>
            <person name="Ito T."/>
            <person name="Fujiyama A."/>
            <person name="Inagaki F."/>
            <person name="Takami H."/>
        </authorList>
    </citation>
    <scope>NUCLEOTIDE SEQUENCE</scope>
    <source>
        <strain evidence="1">Expedition CK06-06</strain>
    </source>
</reference>
<accession>X0ZC43</accession>
<comment type="caution">
    <text evidence="1">The sequence shown here is derived from an EMBL/GenBank/DDBJ whole genome shotgun (WGS) entry which is preliminary data.</text>
</comment>
<name>X0ZC43_9ZZZZ</name>
<gene>
    <name evidence="1" type="ORF">S01H4_13897</name>
</gene>
<dbReference type="EMBL" id="BART01006109">
    <property type="protein sequence ID" value="GAG57918.1"/>
    <property type="molecule type" value="Genomic_DNA"/>
</dbReference>
<organism evidence="1">
    <name type="scientific">marine sediment metagenome</name>
    <dbReference type="NCBI Taxonomy" id="412755"/>
    <lineage>
        <taxon>unclassified sequences</taxon>
        <taxon>metagenomes</taxon>
        <taxon>ecological metagenomes</taxon>
    </lineage>
</organism>
<sequence length="41" mass="4390">MTILGLPEEEHLHSGFASCPGCSAFLAIRHALKALGRKTII</sequence>
<dbReference type="AlphaFoldDB" id="X0ZC43"/>
<evidence type="ECO:0000313" key="1">
    <source>
        <dbReference type="EMBL" id="GAG57918.1"/>
    </source>
</evidence>
<protein>
    <recommendedName>
        <fullName evidence="2">Thiamine pyrophosphate enzyme TPP-binding domain-containing protein</fullName>
    </recommendedName>
</protein>